<organism evidence="1 2">
    <name type="scientific">Sulfurimonas marina</name>
    <dbReference type="NCBI Taxonomy" id="2590551"/>
    <lineage>
        <taxon>Bacteria</taxon>
        <taxon>Pseudomonadati</taxon>
        <taxon>Campylobacterota</taxon>
        <taxon>Epsilonproteobacteria</taxon>
        <taxon>Campylobacterales</taxon>
        <taxon>Sulfurimonadaceae</taxon>
        <taxon>Sulfurimonas</taxon>
    </lineage>
</organism>
<gene>
    <name evidence="1" type="ORF">FJR03_01670</name>
</gene>
<reference evidence="1 2" key="1">
    <citation type="submission" date="2019-06" db="EMBL/GenBank/DDBJ databases">
        <title>Sulfurimonas gotlandica sp. nov., a chemoautotrophic and psychrotolerant epsilonproteobacterium isolated from a pelagic redoxcline, and an emended description of the genus Sulfurimonas.</title>
        <authorList>
            <person name="Wang S."/>
            <person name="Jiang L."/>
            <person name="Shao Z."/>
        </authorList>
    </citation>
    <scope>NUCLEOTIDE SEQUENCE [LARGE SCALE GENOMIC DNA]</scope>
    <source>
        <strain evidence="1 2">B2</strain>
    </source>
</reference>
<dbReference type="Proteomes" id="UP000593910">
    <property type="component" value="Chromosome"/>
</dbReference>
<proteinExistence type="predicted"/>
<dbReference type="EMBL" id="CP041165">
    <property type="protein sequence ID" value="QOP40517.1"/>
    <property type="molecule type" value="Genomic_DNA"/>
</dbReference>
<dbReference type="AlphaFoldDB" id="A0A7M1ASX4"/>
<name>A0A7M1ASX4_9BACT</name>
<sequence length="170" mass="19951">MSLDLSVRYYSESKIDTSKYKGADLGEYFDEYDEEDYLDEHSVSVDYRLVISAIEEESRLMCMQLNVSSILSILTCFEGWSGFNGESYVISNTGNELVFEKGFDETEVVAQLKEKDLQRYKDDVHRSYDELEKYLQRDRSNYIANKNFVILEMLKDLLIHKDSQIYADFD</sequence>
<protein>
    <submittedName>
        <fullName evidence="1">Uncharacterized protein</fullName>
    </submittedName>
</protein>
<keyword evidence="2" id="KW-1185">Reference proteome</keyword>
<dbReference type="KEGG" id="smax:FJR03_01670"/>
<evidence type="ECO:0000313" key="1">
    <source>
        <dbReference type="EMBL" id="QOP40517.1"/>
    </source>
</evidence>
<dbReference type="RefSeq" id="WP_193113939.1">
    <property type="nucleotide sequence ID" value="NZ_CP041165.1"/>
</dbReference>
<evidence type="ECO:0000313" key="2">
    <source>
        <dbReference type="Proteomes" id="UP000593910"/>
    </source>
</evidence>
<accession>A0A7M1ASX4</accession>